<gene>
    <name evidence="1" type="ORF">EEDITHA_LOCUS11075</name>
</gene>
<keyword evidence="2" id="KW-1185">Reference proteome</keyword>
<protein>
    <submittedName>
        <fullName evidence="1">Uncharacterized protein</fullName>
    </submittedName>
</protein>
<dbReference type="EMBL" id="CAKOGL010000015">
    <property type="protein sequence ID" value="CAH2095648.1"/>
    <property type="molecule type" value="Genomic_DNA"/>
</dbReference>
<dbReference type="Proteomes" id="UP001153954">
    <property type="component" value="Unassembled WGS sequence"/>
</dbReference>
<dbReference type="AlphaFoldDB" id="A0AAU9U8Z9"/>
<evidence type="ECO:0000313" key="2">
    <source>
        <dbReference type="Proteomes" id="UP001153954"/>
    </source>
</evidence>
<evidence type="ECO:0000313" key="1">
    <source>
        <dbReference type="EMBL" id="CAH2095648.1"/>
    </source>
</evidence>
<comment type="caution">
    <text evidence="1">The sequence shown here is derived from an EMBL/GenBank/DDBJ whole genome shotgun (WGS) entry which is preliminary data.</text>
</comment>
<reference evidence="1" key="1">
    <citation type="submission" date="2022-03" db="EMBL/GenBank/DDBJ databases">
        <authorList>
            <person name="Tunstrom K."/>
        </authorList>
    </citation>
    <scope>NUCLEOTIDE SEQUENCE</scope>
</reference>
<sequence>MGSGKSKASTREGFIKHVKNEDAAELFVQEHKDLMNKENKGTFSASIAAGFGDCQNENEGLYYDHSRVVFQTQMAPKETSTRAT</sequence>
<proteinExistence type="predicted"/>
<name>A0AAU9U8Z9_EUPED</name>
<organism evidence="1 2">
    <name type="scientific">Euphydryas editha</name>
    <name type="common">Edith's checkerspot</name>
    <dbReference type="NCBI Taxonomy" id="104508"/>
    <lineage>
        <taxon>Eukaryota</taxon>
        <taxon>Metazoa</taxon>
        <taxon>Ecdysozoa</taxon>
        <taxon>Arthropoda</taxon>
        <taxon>Hexapoda</taxon>
        <taxon>Insecta</taxon>
        <taxon>Pterygota</taxon>
        <taxon>Neoptera</taxon>
        <taxon>Endopterygota</taxon>
        <taxon>Lepidoptera</taxon>
        <taxon>Glossata</taxon>
        <taxon>Ditrysia</taxon>
        <taxon>Papilionoidea</taxon>
        <taxon>Nymphalidae</taxon>
        <taxon>Nymphalinae</taxon>
        <taxon>Euphydryas</taxon>
    </lineage>
</organism>
<accession>A0AAU9U8Z9</accession>